<reference evidence="3 4" key="1">
    <citation type="submission" date="2023-10" db="EMBL/GenBank/DDBJ databases">
        <title>Comparative genomics analysis reveals potential genetic determinants of host preference in Cryptosporidium xiaoi.</title>
        <authorList>
            <person name="Xiao L."/>
            <person name="Li J."/>
        </authorList>
    </citation>
    <scope>NUCLEOTIDE SEQUENCE [LARGE SCALE GENOMIC DNA]</scope>
    <source>
        <strain evidence="3 4">52996</strain>
    </source>
</reference>
<accession>A0AAV9XZ86</accession>
<dbReference type="Gene3D" id="3.90.70.130">
    <property type="match status" value="1"/>
</dbReference>
<gene>
    <name evidence="3" type="ORF">RS030_182754</name>
</gene>
<evidence type="ECO:0000313" key="3">
    <source>
        <dbReference type="EMBL" id="KAK6590085.1"/>
    </source>
</evidence>
<proteinExistence type="predicted"/>
<dbReference type="EMBL" id="JAWDEY010000009">
    <property type="protein sequence ID" value="KAK6590085.1"/>
    <property type="molecule type" value="Genomic_DNA"/>
</dbReference>
<dbReference type="Proteomes" id="UP001311799">
    <property type="component" value="Unassembled WGS sequence"/>
</dbReference>
<dbReference type="AlphaFoldDB" id="A0AAV9XZ86"/>
<comment type="caution">
    <text evidence="3">The sequence shown here is derived from an EMBL/GenBank/DDBJ whole genome shotgun (WGS) entry which is preliminary data.</text>
</comment>
<name>A0AAV9XZ86_9CRYT</name>
<dbReference type="InterPro" id="IPR012462">
    <property type="entry name" value="UFSP1/2_DUB_cat"/>
</dbReference>
<dbReference type="Pfam" id="PF07910">
    <property type="entry name" value="Peptidase_C78"/>
    <property type="match status" value="1"/>
</dbReference>
<dbReference type="PANTHER" id="PTHR48153:SF2">
    <property type="entry name" value="UFM1-SPECIFIC PROTEASE 2"/>
    <property type="match status" value="1"/>
</dbReference>
<feature type="domain" description="UFSP1/2/DUB catalytic" evidence="2">
    <location>
        <begin position="514"/>
        <end position="693"/>
    </location>
</feature>
<evidence type="ECO:0000259" key="2">
    <source>
        <dbReference type="Pfam" id="PF07910"/>
    </source>
</evidence>
<evidence type="ECO:0000313" key="4">
    <source>
        <dbReference type="Proteomes" id="UP001311799"/>
    </source>
</evidence>
<keyword evidence="1" id="KW-0378">Hydrolase</keyword>
<protein>
    <recommendedName>
        <fullName evidence="2">UFSP1/2/DUB catalytic domain-containing protein</fullName>
    </recommendedName>
</protein>
<keyword evidence="4" id="KW-1185">Reference proteome</keyword>
<dbReference type="GO" id="GO:0071567">
    <property type="term" value="F:deUFMylase activity"/>
    <property type="evidence" value="ECO:0007669"/>
    <property type="project" value="TreeGrafter"/>
</dbReference>
<organism evidence="3 4">
    <name type="scientific">Cryptosporidium xiaoi</name>
    <dbReference type="NCBI Taxonomy" id="659607"/>
    <lineage>
        <taxon>Eukaryota</taxon>
        <taxon>Sar</taxon>
        <taxon>Alveolata</taxon>
        <taxon>Apicomplexa</taxon>
        <taxon>Conoidasida</taxon>
        <taxon>Coccidia</taxon>
        <taxon>Eucoccidiorida</taxon>
        <taxon>Eimeriorina</taxon>
        <taxon>Cryptosporidiidae</taxon>
        <taxon>Cryptosporidium</taxon>
    </lineage>
</organism>
<dbReference type="PANTHER" id="PTHR48153">
    <property type="entry name" value="UFM1-SPECIFIC PROTEASE 2"/>
    <property type="match status" value="1"/>
</dbReference>
<evidence type="ECO:0000256" key="1">
    <source>
        <dbReference type="ARBA" id="ARBA00022801"/>
    </source>
</evidence>
<sequence>MSIIKNLERTKICVLDKLISVLNGMGIIEGEVGETMNEIYFVIGFYKEMKPTEKQGYDKLVIISDVLKLNLNDWDRPIVDFIYDVLVTLPFGYTVLGIFQWKYDYNEWFKIINEHRDEEINSLWDPKTFTNFIILPVFNLESVIYSLKIFALGEKNSYLIPDTIVNVVTNYSELGFFTNSEFQISLPLTYTDNDKSGGVSKVIKDIIEIIKTNLSISSGNGIVYYYNINHRIRKKDHDIFPLQVPVYFSRNIGTSDLPDNNNSENSAQLSPHFFSSFKITRGSDDNSLELTLNLQACIFRLLSTKEHDGLINTEFKEQVRRCFISKCNYIGYRYTNRSPLFFCKNDFQFGFYLFKLPNYSIPISLLNTGLLYGDIEEKKYRKRWYDVFNIKPLMPFISKDLALIPKSIKQISDDNELYISDIYYKNKIISPHLGIIEKLKHEMKRQVNDKSNKEKFLCDINQEGLSDRMGGEQDVEYEFYYNQMRECYVYNNDGGTTGVYVLKVKCLNNQLDFIIGDFYFYHFNQDPSIKDIGWTCTYKTVQMVLSWYLINNYTNKHVLSIIEMQELIRETDTLNFELEIGSETVLGIVQASFLLSLYIGVYSCIKFYIGVLEFIHDYEVIVKHFRTIGSPVIVNLGEYSYLIVGIQICKGFSCSVEDSVQYLIVDPHYFGNDDDVEYLYKKNAVSWRGSNFLFSASEGKPVHVLFPSNNAYNEKNIIY</sequence>